<keyword evidence="3" id="KW-1185">Reference proteome</keyword>
<evidence type="ECO:0000256" key="1">
    <source>
        <dbReference type="SAM" id="MobiDB-lite"/>
    </source>
</evidence>
<organism evidence="2 3">
    <name type="scientific">Daphnia pulex</name>
    <name type="common">Water flea</name>
    <dbReference type="NCBI Taxonomy" id="6669"/>
    <lineage>
        <taxon>Eukaryota</taxon>
        <taxon>Metazoa</taxon>
        <taxon>Ecdysozoa</taxon>
        <taxon>Arthropoda</taxon>
        <taxon>Crustacea</taxon>
        <taxon>Branchiopoda</taxon>
        <taxon>Diplostraca</taxon>
        <taxon>Cladocera</taxon>
        <taxon>Anomopoda</taxon>
        <taxon>Daphniidae</taxon>
        <taxon>Daphnia</taxon>
    </lineage>
</organism>
<feature type="region of interest" description="Disordered" evidence="1">
    <location>
        <begin position="1"/>
        <end position="44"/>
    </location>
</feature>
<evidence type="ECO:0000313" key="2">
    <source>
        <dbReference type="EMBL" id="EFX78793.1"/>
    </source>
</evidence>
<dbReference type="AlphaFoldDB" id="E9GNM0"/>
<feature type="compositionally biased region" description="Basic residues" evidence="1">
    <location>
        <begin position="189"/>
        <end position="199"/>
    </location>
</feature>
<evidence type="ECO:0000313" key="3">
    <source>
        <dbReference type="Proteomes" id="UP000000305"/>
    </source>
</evidence>
<dbReference type="EMBL" id="GL732555">
    <property type="protein sequence ID" value="EFX78793.1"/>
    <property type="molecule type" value="Genomic_DNA"/>
</dbReference>
<feature type="compositionally biased region" description="Acidic residues" evidence="1">
    <location>
        <begin position="19"/>
        <end position="34"/>
    </location>
</feature>
<proteinExistence type="predicted"/>
<gene>
    <name evidence="2" type="ORF">DAPPUDRAFT_104875</name>
</gene>
<accession>E9GNM0</accession>
<dbReference type="KEGG" id="dpx:DAPPUDRAFT_104875"/>
<name>E9GNM0_DAPPU</name>
<dbReference type="InParanoid" id="E9GNM0"/>
<protein>
    <submittedName>
        <fullName evidence="2">Uncharacterized protein</fullName>
    </submittedName>
</protein>
<sequence length="199" mass="23147">MEDAMHETVEIGIQSIPSQEDETDQPLIDEEFEEPNTSSQRKRRRRTFAAINDELAPYPKKPSMSTTLLDFNDERRKMNGAIIKSAALLDFWWQTWLFSEIPETPMWVGWNSLRIGYLTGFLNGTNFNRNKRIHPLLAAAFLKLHFNSFLKQEHSMNAETLKQLLLKIKIEPGDESTVTKSIPKEGEGRRKRGRRSEKR</sequence>
<dbReference type="Proteomes" id="UP000000305">
    <property type="component" value="Unassembled WGS sequence"/>
</dbReference>
<dbReference type="HOGENOM" id="CLU_1373475_0_0_1"/>
<reference evidence="2 3" key="1">
    <citation type="journal article" date="2011" name="Science">
        <title>The ecoresponsive genome of Daphnia pulex.</title>
        <authorList>
            <person name="Colbourne J.K."/>
            <person name="Pfrender M.E."/>
            <person name="Gilbert D."/>
            <person name="Thomas W.K."/>
            <person name="Tucker A."/>
            <person name="Oakley T.H."/>
            <person name="Tokishita S."/>
            <person name="Aerts A."/>
            <person name="Arnold G.J."/>
            <person name="Basu M.K."/>
            <person name="Bauer D.J."/>
            <person name="Caceres C.E."/>
            <person name="Carmel L."/>
            <person name="Casola C."/>
            <person name="Choi J.H."/>
            <person name="Detter J.C."/>
            <person name="Dong Q."/>
            <person name="Dusheyko S."/>
            <person name="Eads B.D."/>
            <person name="Frohlich T."/>
            <person name="Geiler-Samerotte K.A."/>
            <person name="Gerlach D."/>
            <person name="Hatcher P."/>
            <person name="Jogdeo S."/>
            <person name="Krijgsveld J."/>
            <person name="Kriventseva E.V."/>
            <person name="Kultz D."/>
            <person name="Laforsch C."/>
            <person name="Lindquist E."/>
            <person name="Lopez J."/>
            <person name="Manak J.R."/>
            <person name="Muller J."/>
            <person name="Pangilinan J."/>
            <person name="Patwardhan R.P."/>
            <person name="Pitluck S."/>
            <person name="Pritham E.J."/>
            <person name="Rechtsteiner A."/>
            <person name="Rho M."/>
            <person name="Rogozin I.B."/>
            <person name="Sakarya O."/>
            <person name="Salamov A."/>
            <person name="Schaack S."/>
            <person name="Shapiro H."/>
            <person name="Shiga Y."/>
            <person name="Skalitzky C."/>
            <person name="Smith Z."/>
            <person name="Souvorov A."/>
            <person name="Sung W."/>
            <person name="Tang Z."/>
            <person name="Tsuchiya D."/>
            <person name="Tu H."/>
            <person name="Vos H."/>
            <person name="Wang M."/>
            <person name="Wolf Y.I."/>
            <person name="Yamagata H."/>
            <person name="Yamada T."/>
            <person name="Ye Y."/>
            <person name="Shaw J.R."/>
            <person name="Andrews J."/>
            <person name="Crease T.J."/>
            <person name="Tang H."/>
            <person name="Lucas S.M."/>
            <person name="Robertson H.M."/>
            <person name="Bork P."/>
            <person name="Koonin E.V."/>
            <person name="Zdobnov E.M."/>
            <person name="Grigoriev I.V."/>
            <person name="Lynch M."/>
            <person name="Boore J.L."/>
        </authorList>
    </citation>
    <scope>NUCLEOTIDE SEQUENCE [LARGE SCALE GENOMIC DNA]</scope>
</reference>
<dbReference type="OrthoDB" id="8060926at2759"/>
<feature type="region of interest" description="Disordered" evidence="1">
    <location>
        <begin position="175"/>
        <end position="199"/>
    </location>
</feature>